<dbReference type="Proteomes" id="UP000822688">
    <property type="component" value="Chromosome 7"/>
</dbReference>
<evidence type="ECO:0000256" key="2">
    <source>
        <dbReference type="ARBA" id="ARBA00022840"/>
    </source>
</evidence>
<dbReference type="CDD" id="cd10229">
    <property type="entry name" value="ASKHA_NBD_HSP70_HSPA12"/>
    <property type="match status" value="1"/>
</dbReference>
<dbReference type="GO" id="GO:0005524">
    <property type="term" value="F:ATP binding"/>
    <property type="evidence" value="ECO:0007669"/>
    <property type="project" value="UniProtKB-KW"/>
</dbReference>
<dbReference type="InterPro" id="IPR043129">
    <property type="entry name" value="ATPase_NBD"/>
</dbReference>
<dbReference type="Gene3D" id="3.30.420.40">
    <property type="match status" value="2"/>
</dbReference>
<keyword evidence="2" id="KW-0067">ATP-binding</keyword>
<keyword evidence="1" id="KW-0547">Nucleotide-binding</keyword>
<dbReference type="InterPro" id="IPR013126">
    <property type="entry name" value="Hsp_70_fam"/>
</dbReference>
<protein>
    <submittedName>
        <fullName evidence="3">Uncharacterized protein</fullName>
    </submittedName>
</protein>
<comment type="caution">
    <text evidence="3">The sequence shown here is derived from an EMBL/GenBank/DDBJ whole genome shotgun (WGS) entry which is preliminary data.</text>
</comment>
<dbReference type="EMBL" id="CM026428">
    <property type="protein sequence ID" value="KAG0567902.1"/>
    <property type="molecule type" value="Genomic_DNA"/>
</dbReference>
<sequence>MAHSKPRIIVGLDFGTTFSGFAFAHISDPDQVYTFFDYPKAGGPEKPYCKTLTGSYYKNVGGTWEFRSWGFTARAEHERDIQVARKQRASGPSNGPSQPLVGSYFTKFKLHLASKDLGASSAQGLPLGTVNVLITDYLREMGALILKKLQGHFGEQISKQAIQWCVTVPSIWDNAAKAVMKTCMTSAGLVGGDDGSRHPLIMVLEPEAASLFCHKLMSKEFVLQVGDKILVADIGGGTSDIVVQEVVSVGESGNCRVKEVTPSSGGLCGGTYVDARFMEFLHKTIGPCLQECIDEQPSICSQLIPVWEHMKADFGDTGTVGESTDINLPVKVVRKWEEYDRRMGLPARNSYDELEVSYQEMQSIFDPIVEQNLHLIAQQLEQAGGVKTLVVVGGFAGSPYLMDCIRNRFAGIVPQIISPPNPGSAVCQGAVMLALNPGTVLSRVCKKTYGIEFHPSFDENLDLPKYKYKRKGSSGFKCNKRFRIYVRKGDKVDVDSCISHVFSPSQRGQKTMPIRLFSSDEMDPRYTDGESVRKEAEIVIDLSMDMTLETHRKVKVSLFFGGSLMEIKAEAVNFSGAGLQHLKLPVGVDFCWY</sequence>
<dbReference type="PANTHER" id="PTHR14187">
    <property type="entry name" value="ALPHA KINASE/ELONGATION FACTOR 2 KINASE"/>
    <property type="match status" value="1"/>
</dbReference>
<dbReference type="AlphaFoldDB" id="A0A8T0HFX5"/>
<evidence type="ECO:0000256" key="1">
    <source>
        <dbReference type="ARBA" id="ARBA00022741"/>
    </source>
</evidence>
<accession>A0A8T0HFX5</accession>
<dbReference type="PANTHER" id="PTHR14187:SF5">
    <property type="entry name" value="HEAT SHOCK 70 KDA PROTEIN 12A"/>
    <property type="match status" value="1"/>
</dbReference>
<proteinExistence type="predicted"/>
<dbReference type="SUPFAM" id="SSF53067">
    <property type="entry name" value="Actin-like ATPase domain"/>
    <property type="match status" value="2"/>
</dbReference>
<dbReference type="Gene3D" id="3.90.640.10">
    <property type="entry name" value="Actin, Chain A, domain 4"/>
    <property type="match status" value="1"/>
</dbReference>
<evidence type="ECO:0000313" key="3">
    <source>
        <dbReference type="EMBL" id="KAG0567902.1"/>
    </source>
</evidence>
<dbReference type="GO" id="GO:0140662">
    <property type="term" value="F:ATP-dependent protein folding chaperone"/>
    <property type="evidence" value="ECO:0007669"/>
    <property type="project" value="InterPro"/>
</dbReference>
<dbReference type="Pfam" id="PF00012">
    <property type="entry name" value="HSP70"/>
    <property type="match status" value="1"/>
</dbReference>
<gene>
    <name evidence="3" type="ORF">KC19_7G170700</name>
</gene>
<name>A0A8T0HFX5_CERPU</name>
<reference evidence="3" key="1">
    <citation type="submission" date="2020-06" db="EMBL/GenBank/DDBJ databases">
        <title>WGS assembly of Ceratodon purpureus strain R40.</title>
        <authorList>
            <person name="Carey S.B."/>
            <person name="Jenkins J."/>
            <person name="Shu S."/>
            <person name="Lovell J.T."/>
            <person name="Sreedasyam A."/>
            <person name="Maumus F."/>
            <person name="Tiley G.P."/>
            <person name="Fernandez-Pozo N."/>
            <person name="Barry K."/>
            <person name="Chen C."/>
            <person name="Wang M."/>
            <person name="Lipzen A."/>
            <person name="Daum C."/>
            <person name="Saski C.A."/>
            <person name="Payton A.C."/>
            <person name="Mcbreen J.C."/>
            <person name="Conrad R.E."/>
            <person name="Kollar L.M."/>
            <person name="Olsson S."/>
            <person name="Huttunen S."/>
            <person name="Landis J.B."/>
            <person name="Wickett N.J."/>
            <person name="Johnson M.G."/>
            <person name="Rensing S.A."/>
            <person name="Grimwood J."/>
            <person name="Schmutz J."/>
            <person name="Mcdaniel S.F."/>
        </authorList>
    </citation>
    <scope>NUCLEOTIDE SEQUENCE</scope>
    <source>
        <strain evidence="3">R40</strain>
    </source>
</reference>
<evidence type="ECO:0000313" key="4">
    <source>
        <dbReference type="Proteomes" id="UP000822688"/>
    </source>
</evidence>
<organism evidence="3 4">
    <name type="scientific">Ceratodon purpureus</name>
    <name type="common">Fire moss</name>
    <name type="synonym">Dicranum purpureum</name>
    <dbReference type="NCBI Taxonomy" id="3225"/>
    <lineage>
        <taxon>Eukaryota</taxon>
        <taxon>Viridiplantae</taxon>
        <taxon>Streptophyta</taxon>
        <taxon>Embryophyta</taxon>
        <taxon>Bryophyta</taxon>
        <taxon>Bryophytina</taxon>
        <taxon>Bryopsida</taxon>
        <taxon>Dicranidae</taxon>
        <taxon>Pseudoditrichales</taxon>
        <taxon>Ditrichaceae</taxon>
        <taxon>Ceratodon</taxon>
    </lineage>
</organism>
<keyword evidence="4" id="KW-1185">Reference proteome</keyword>